<reference evidence="5" key="1">
    <citation type="submission" date="2021-03" db="EMBL/GenBank/DDBJ databases">
        <title>Revisited historic fungal species revealed as producer of novel bioactive compounds through whole genome sequencing and comparative genomics.</title>
        <authorList>
            <person name="Vignolle G.A."/>
            <person name="Hochenegger N."/>
            <person name="Mach R.L."/>
            <person name="Mach-Aigner A.R."/>
            <person name="Javad Rahimi M."/>
            <person name="Salim K.A."/>
            <person name="Chan C.M."/>
            <person name="Lim L.B.L."/>
            <person name="Cai F."/>
            <person name="Druzhinina I.S."/>
            <person name="U'Ren J.M."/>
            <person name="Derntl C."/>
        </authorList>
    </citation>
    <scope>NUCLEOTIDE SEQUENCE</scope>
    <source>
        <strain evidence="5">TUCIM 5799</strain>
    </source>
</reference>
<dbReference type="Pfam" id="PF24883">
    <property type="entry name" value="NPHP3_N"/>
    <property type="match status" value="1"/>
</dbReference>
<proteinExistence type="predicted"/>
<dbReference type="Proteomes" id="UP000829685">
    <property type="component" value="Unassembled WGS sequence"/>
</dbReference>
<evidence type="ECO:0000259" key="3">
    <source>
        <dbReference type="Pfam" id="PF24809"/>
    </source>
</evidence>
<protein>
    <submittedName>
        <fullName evidence="5">Uncharacterized protein</fullName>
    </submittedName>
</protein>
<keyword evidence="1" id="KW-0677">Repeat</keyword>
<feature type="coiled-coil region" evidence="2">
    <location>
        <begin position="268"/>
        <end position="332"/>
    </location>
</feature>
<feature type="domain" description="Nephrocystin 3-like N-terminal" evidence="4">
    <location>
        <begin position="360"/>
        <end position="506"/>
    </location>
</feature>
<evidence type="ECO:0000313" key="5">
    <source>
        <dbReference type="EMBL" id="KAI1859814.1"/>
    </source>
</evidence>
<sequence>MTLEHARWFKDGGYGLKDPVLLVSEHTRFTSQVGNGLPRNISGSLVASTKEELRQQYEHFAPQEVSTSSTTAINEFKNVSDSISTYQNRRQIGMRAVGAGLQRGMNDLSVVIAKFSSIVDAVAGAGGPYGQVGYQTLSILLIVFVNKSKNDDRLLSHIQQIGKALPDLETWKALYPTEIMKSLIASVYDGVIEFSREAVKYLCSFRRRLWTAINPLADPAHDGIAAEIYKTLGEVNAEAVLGLHKRASSIRQTAERSEKHILKLKEELEISSGNMQKVLAQNEELKAQLLEQSQVLDLARKQEDSSRYHAFEDVLEQRLSRAESNVATTKKTLKAIYPDVVKVANWIPHTTYIQMAHNTLFHLREYAEWRDKDSCALLYINGSTDLGGQKLRSMHSWLSPAAIHAAEDLRDRGEKVAFFSCCPTLDPARVPPRDIFGSLILQVLSWNTEVLRDKNAEFRRLASHKTIELDQVQTLSLLLGTAISEVASKENVYIILDRPDCCQMTENPIDSGGLVMPVETVMNALVKLLLEAQKTGLRVKILAVVETSQGKGNWRYDFLPGSGDVTELVLDPGHWSQRKLTSSELAKSRPPIWKVDSAVTL</sequence>
<evidence type="ECO:0000313" key="6">
    <source>
        <dbReference type="Proteomes" id="UP000829685"/>
    </source>
</evidence>
<name>A0A9Q0AIL7_9PEZI</name>
<evidence type="ECO:0000256" key="1">
    <source>
        <dbReference type="ARBA" id="ARBA00022737"/>
    </source>
</evidence>
<evidence type="ECO:0000256" key="2">
    <source>
        <dbReference type="SAM" id="Coils"/>
    </source>
</evidence>
<dbReference type="InterPro" id="IPR056884">
    <property type="entry name" value="NPHP3-like_N"/>
</dbReference>
<keyword evidence="2" id="KW-0175">Coiled coil</keyword>
<feature type="domain" description="DUF7708" evidence="3">
    <location>
        <begin position="105"/>
        <end position="243"/>
    </location>
</feature>
<dbReference type="Pfam" id="PF24809">
    <property type="entry name" value="DUF7708"/>
    <property type="match status" value="1"/>
</dbReference>
<dbReference type="AlphaFoldDB" id="A0A9Q0AIL7"/>
<dbReference type="InterPro" id="IPR056125">
    <property type="entry name" value="DUF7708"/>
</dbReference>
<gene>
    <name evidence="5" type="ORF">JX265_010263</name>
</gene>
<comment type="caution">
    <text evidence="5">The sequence shown here is derived from an EMBL/GenBank/DDBJ whole genome shotgun (WGS) entry which is preliminary data.</text>
</comment>
<organism evidence="5 6">
    <name type="scientific">Neoarthrinium moseri</name>
    <dbReference type="NCBI Taxonomy" id="1658444"/>
    <lineage>
        <taxon>Eukaryota</taxon>
        <taxon>Fungi</taxon>
        <taxon>Dikarya</taxon>
        <taxon>Ascomycota</taxon>
        <taxon>Pezizomycotina</taxon>
        <taxon>Sordariomycetes</taxon>
        <taxon>Xylariomycetidae</taxon>
        <taxon>Amphisphaeriales</taxon>
        <taxon>Apiosporaceae</taxon>
        <taxon>Neoarthrinium</taxon>
    </lineage>
</organism>
<evidence type="ECO:0000259" key="4">
    <source>
        <dbReference type="Pfam" id="PF24883"/>
    </source>
</evidence>
<dbReference type="EMBL" id="JAFIMR010000033">
    <property type="protein sequence ID" value="KAI1859814.1"/>
    <property type="molecule type" value="Genomic_DNA"/>
</dbReference>
<keyword evidence="6" id="KW-1185">Reference proteome</keyword>
<accession>A0A9Q0AIL7</accession>